<feature type="domain" description="GRAM" evidence="6">
    <location>
        <begin position="142"/>
        <end position="204"/>
    </location>
</feature>
<dbReference type="PANTHER" id="PTHR47666">
    <property type="entry name" value="PROTEIN VASCULAR ASSOCIATED DEATH 1, CHLOROPLASTIC"/>
    <property type="match status" value="1"/>
</dbReference>
<feature type="domain" description="GRAM" evidence="6">
    <location>
        <begin position="283"/>
        <end position="351"/>
    </location>
</feature>
<dbReference type="PROSITE" id="PS00018">
    <property type="entry name" value="EF_HAND_1"/>
    <property type="match status" value="1"/>
</dbReference>
<dbReference type="GO" id="GO:0005096">
    <property type="term" value="F:GTPase activator activity"/>
    <property type="evidence" value="ECO:0007669"/>
    <property type="project" value="UniProtKB-KW"/>
</dbReference>
<dbReference type="Gene3D" id="2.30.29.30">
    <property type="entry name" value="Pleckstrin-homology domain (PH domain)/Phosphotyrosine-binding domain (PTB)"/>
    <property type="match status" value="2"/>
</dbReference>
<dbReference type="SUPFAM" id="SSF47473">
    <property type="entry name" value="EF-hand"/>
    <property type="match status" value="1"/>
</dbReference>
<dbReference type="Gene3D" id="1.10.472.80">
    <property type="entry name" value="Ypt/Rab-GAP domain of gyp1p, domain 3"/>
    <property type="match status" value="1"/>
</dbReference>
<feature type="region of interest" description="Disordered" evidence="4">
    <location>
        <begin position="941"/>
        <end position="960"/>
    </location>
</feature>
<dbReference type="AlphaFoldDB" id="A0A9P0F9V6"/>
<dbReference type="Proteomes" id="UP001152759">
    <property type="component" value="Chromosome 8"/>
</dbReference>
<evidence type="ECO:0000313" key="7">
    <source>
        <dbReference type="EMBL" id="CAH0394326.1"/>
    </source>
</evidence>
<gene>
    <name evidence="7" type="ORF">BEMITA_LOCUS12637</name>
</gene>
<accession>A0A9P0F9V6</accession>
<dbReference type="InterPro" id="IPR011993">
    <property type="entry name" value="PH-like_dom_sf"/>
</dbReference>
<dbReference type="InterPro" id="IPR018247">
    <property type="entry name" value="EF_Hand_1_Ca_BS"/>
</dbReference>
<evidence type="ECO:0000256" key="4">
    <source>
        <dbReference type="SAM" id="MobiDB-lite"/>
    </source>
</evidence>
<evidence type="ECO:0000259" key="5">
    <source>
        <dbReference type="SMART" id="SM00164"/>
    </source>
</evidence>
<dbReference type="Pfam" id="PF02893">
    <property type="entry name" value="GRAM"/>
    <property type="match status" value="2"/>
</dbReference>
<dbReference type="Pfam" id="PF00566">
    <property type="entry name" value="RabGAP-TBC"/>
    <property type="match status" value="1"/>
</dbReference>
<dbReference type="InterPro" id="IPR035969">
    <property type="entry name" value="Rab-GAP_TBC_sf"/>
</dbReference>
<organism evidence="7 8">
    <name type="scientific">Bemisia tabaci</name>
    <name type="common">Sweetpotato whitefly</name>
    <name type="synonym">Aleurodes tabaci</name>
    <dbReference type="NCBI Taxonomy" id="7038"/>
    <lineage>
        <taxon>Eukaryota</taxon>
        <taxon>Metazoa</taxon>
        <taxon>Ecdysozoa</taxon>
        <taxon>Arthropoda</taxon>
        <taxon>Hexapoda</taxon>
        <taxon>Insecta</taxon>
        <taxon>Pterygota</taxon>
        <taxon>Neoptera</taxon>
        <taxon>Paraneoptera</taxon>
        <taxon>Hemiptera</taxon>
        <taxon>Sternorrhyncha</taxon>
        <taxon>Aleyrodoidea</taxon>
        <taxon>Aleyrodidae</taxon>
        <taxon>Aleyrodinae</taxon>
        <taxon>Bemisia</taxon>
    </lineage>
</organism>
<dbReference type="KEGG" id="btab:109037243"/>
<protein>
    <recommendedName>
        <fullName evidence="9">TBC1 domain family member 9</fullName>
    </recommendedName>
</protein>
<evidence type="ECO:0000256" key="2">
    <source>
        <dbReference type="ARBA" id="ARBA00022737"/>
    </source>
</evidence>
<keyword evidence="8" id="KW-1185">Reference proteome</keyword>
<reference evidence="7" key="1">
    <citation type="submission" date="2021-12" db="EMBL/GenBank/DDBJ databases">
        <authorList>
            <person name="King R."/>
        </authorList>
    </citation>
    <scope>NUCLEOTIDE SEQUENCE</scope>
</reference>
<dbReference type="SMART" id="SM00568">
    <property type="entry name" value="GRAM"/>
    <property type="match status" value="2"/>
</dbReference>
<evidence type="ECO:0000256" key="3">
    <source>
        <dbReference type="ARBA" id="ARBA00022837"/>
    </source>
</evidence>
<sequence length="1104" mass="127078">MWVEPEEVTLNAFWETERKSLYFLLQRRVGHGGQADPKLLSFWVKKFDSITSRRPPPFRILHQTPSSNTYHQISVAMTWGEIDKDWSHLESLLECDSLPEDEVTGYILTKIKSHLVTGPVDPALQNINSEGGKTSFISREADKFRKLFNMPPEETLVAVYLCFYRKKWLYSGTMYLSVSHLCFYCPSHIIVIQWRDIIDFYKSYNVVITIKKKTGKKFDFICYQRTSEIFASIRQLVNLAMKQCINETSSFKEDSDLLHKSSINVSKKQTFLKRDLDARTESETYRLLFRLDSSEKLDGMITACLHAPFNRTLVPGVLFLSQNYLCYESKDKGLLSLVLPLRYLETAEKGELQIGGRVCDTNVLIIKIPKQQFMFTNIQDLDFLIDKILKLSSKIKRAKHRYTPFPSIKKENNSVSLESISDLNWSPAPALMEMFESEKNETMRKLEEEKYQFWLKHFEHYQRGVTMYRTFAVGKLVLRGIPDKLKSELWMTFSGATNLLESKPGYYKELVNRSIGIKSTTNEEIERDLHRSLPEHPAFQSDVGINALRRVLCAYAIRNPQIGYCQAMNIVASVFLLYCSEEEAFWLLVVVCEHLMPDYYNKKVIGAIIDQGVMDCLVEKYFPSLHVMLEKLGMFSLISLSWFLTIFISVLNFSCAVHVVDCFLYGGAKVMFQIALSVLELNKEKLAKCEEEGEAIQILTDFLIGVYNEEDPVITPHKHRMVHMTISIQKLLSMAVSNYTEINLQYIENLRLKQRLKVVRNLEDSLIRNVVRSILADGYFKETELQDLLQLVREEQMNPRRKQPPVDNESNDIVPLQLPYETIKCDFELFHMIFTIVSPWATTESTVTHDIAVRIFRLMDADDDGYLNFRELVSCLGLTCSASAERRLKLLYIIHLPPLLSKLDIGSTRSLFSESDTDVASEAVEFFNDQYSEQKINTTTLTTIPEQTNNSSQQYSSDDVPGDVRSISSFRSLLTFSSQQSGDTKPLPAMDQIYLIELLHTLNFILSKQDAEEQNSDLMFFVSNILHAGKKTNNEEIESSAISEKKNIDEAVQDSLSISADLFLAEISKYASIIEVFNERVDISSKISKYNEKRFRTIHSLSNL</sequence>
<dbReference type="SUPFAM" id="SSF47923">
    <property type="entry name" value="Ypt/Rab-GAP domain of gyp1p"/>
    <property type="match status" value="2"/>
</dbReference>
<dbReference type="FunFam" id="1.10.8.270:FF:000002">
    <property type="entry name" value="TBC1 domain family member 9B"/>
    <property type="match status" value="1"/>
</dbReference>
<proteinExistence type="predicted"/>
<name>A0A9P0F9V6_BEMTA</name>
<feature type="compositionally biased region" description="Polar residues" evidence="4">
    <location>
        <begin position="941"/>
        <end position="957"/>
    </location>
</feature>
<dbReference type="PANTHER" id="PTHR47666:SF1">
    <property type="entry name" value="PROTEIN VASCULAR ASSOCIATED DEATH 1, CHLOROPLASTIC"/>
    <property type="match status" value="1"/>
</dbReference>
<keyword evidence="3" id="KW-0106">Calcium</keyword>
<dbReference type="InterPro" id="IPR004182">
    <property type="entry name" value="GRAM"/>
</dbReference>
<keyword evidence="1" id="KW-0343">GTPase activation</keyword>
<feature type="domain" description="Rab-GAP TBC" evidence="5">
    <location>
        <begin position="477"/>
        <end position="690"/>
    </location>
</feature>
<evidence type="ECO:0000313" key="8">
    <source>
        <dbReference type="Proteomes" id="UP001152759"/>
    </source>
</evidence>
<dbReference type="InterPro" id="IPR000195">
    <property type="entry name" value="Rab-GAP-TBC_dom"/>
</dbReference>
<dbReference type="Gene3D" id="1.10.238.10">
    <property type="entry name" value="EF-hand"/>
    <property type="match status" value="1"/>
</dbReference>
<evidence type="ECO:0008006" key="9">
    <source>
        <dbReference type="Google" id="ProtNLM"/>
    </source>
</evidence>
<dbReference type="EMBL" id="OU963869">
    <property type="protein sequence ID" value="CAH0394326.1"/>
    <property type="molecule type" value="Genomic_DNA"/>
</dbReference>
<evidence type="ECO:0000259" key="6">
    <source>
        <dbReference type="SMART" id="SM00568"/>
    </source>
</evidence>
<dbReference type="InterPro" id="IPR011992">
    <property type="entry name" value="EF-hand-dom_pair"/>
</dbReference>
<dbReference type="SMART" id="SM00164">
    <property type="entry name" value="TBC"/>
    <property type="match status" value="1"/>
</dbReference>
<evidence type="ECO:0000256" key="1">
    <source>
        <dbReference type="ARBA" id="ARBA00022468"/>
    </source>
</evidence>
<keyword evidence="2" id="KW-0677">Repeat</keyword>
<dbReference type="Gene3D" id="1.10.8.270">
    <property type="entry name" value="putative rabgap domain of human tbc1 domain family member 14 like domains"/>
    <property type="match status" value="1"/>
</dbReference>